<protein>
    <submittedName>
        <fullName evidence="2">Uncharacterized protein</fullName>
    </submittedName>
</protein>
<feature type="transmembrane region" description="Helical" evidence="1">
    <location>
        <begin position="21"/>
        <end position="39"/>
    </location>
</feature>
<feature type="transmembrane region" description="Helical" evidence="1">
    <location>
        <begin position="51"/>
        <end position="74"/>
    </location>
</feature>
<evidence type="ECO:0000313" key="2">
    <source>
        <dbReference type="EMBL" id="AHI33388.1"/>
    </source>
</evidence>
<reference evidence="2 3" key="1">
    <citation type="journal article" date="2014" name="Genome Announc.">
        <title>Draft Genome Sequences of Marinobacter similis A3d10T and Marinobacter salarius R9SW1T.</title>
        <authorList>
            <person name="Ivanova E.P."/>
            <person name="Ng H.J."/>
            <person name="Webb H.K."/>
            <person name="Feng G."/>
            <person name="Oshima K."/>
            <person name="Hattori M."/>
            <person name="Ohkuma M."/>
            <person name="Sergeev A.F."/>
            <person name="Mikhailov V.V."/>
            <person name="Crawford R.J."/>
            <person name="Sawabe T."/>
        </authorList>
    </citation>
    <scope>NUCLEOTIDE SEQUENCE [LARGE SCALE GENOMIC DNA]</scope>
    <source>
        <strain evidence="3">A3d10 and R9SW1</strain>
    </source>
</reference>
<accession>W5Z4L7</accession>
<name>W5Z4L7_9GAMM</name>
<dbReference type="RefSeq" id="WP_041335779.1">
    <property type="nucleotide sequence ID" value="NZ_JAVJOX010000031.1"/>
</dbReference>
<evidence type="ECO:0000313" key="3">
    <source>
        <dbReference type="Proteomes" id="UP000035081"/>
    </source>
</evidence>
<dbReference type="KEGG" id="msr:AU15_19755"/>
<dbReference type="AlphaFoldDB" id="W5Z4L7"/>
<keyword evidence="1" id="KW-0812">Transmembrane</keyword>
<gene>
    <name evidence="2" type="ORF">AU15_19755</name>
</gene>
<organism evidence="2 3">
    <name type="scientific">Marinobacter salarius</name>
    <dbReference type="NCBI Taxonomy" id="1420917"/>
    <lineage>
        <taxon>Bacteria</taxon>
        <taxon>Pseudomonadati</taxon>
        <taxon>Pseudomonadota</taxon>
        <taxon>Gammaproteobacteria</taxon>
        <taxon>Pseudomonadales</taxon>
        <taxon>Marinobacteraceae</taxon>
        <taxon>Marinobacter</taxon>
    </lineage>
</organism>
<sequence length="96" mass="10974">MFTAKEKLFIRNSELHARWRAAMLSVNASSMAPTSVALWELLINGDLLRLAIYLVLTTVIVSLNIICAGKIAHYKQSVERIRMRLDHPPNRSERLE</sequence>
<keyword evidence="1" id="KW-1133">Transmembrane helix</keyword>
<proteinExistence type="predicted"/>
<dbReference type="HOGENOM" id="CLU_2356436_0_0_6"/>
<dbReference type="EMBL" id="CP007152">
    <property type="protein sequence ID" value="AHI33388.1"/>
    <property type="molecule type" value="Genomic_DNA"/>
</dbReference>
<keyword evidence="1" id="KW-0472">Membrane</keyword>
<evidence type="ECO:0000256" key="1">
    <source>
        <dbReference type="SAM" id="Phobius"/>
    </source>
</evidence>
<dbReference type="Proteomes" id="UP000035081">
    <property type="component" value="Chromosome"/>
</dbReference>